<protein>
    <submittedName>
        <fullName evidence="2">Uncharacterized protein</fullName>
    </submittedName>
</protein>
<evidence type="ECO:0000256" key="1">
    <source>
        <dbReference type="SAM" id="MobiDB-lite"/>
    </source>
</evidence>
<dbReference type="Proteomes" id="UP000652761">
    <property type="component" value="Unassembled WGS sequence"/>
</dbReference>
<evidence type="ECO:0000313" key="2">
    <source>
        <dbReference type="EMBL" id="MQL68556.1"/>
    </source>
</evidence>
<sequence>LGCLPRVEAAVLRRVSLCSCRGLVRAMRREEETAKPTRRPQRVRSSRGELSWLVWDAEDSLEFYPAQASQSFFSLPRSLRPRNPAGRVSGGGGKAVVEVLVASSGSPFSVYVTLGPFRVPGSVGGDRENRVLGVGRGSGSRVVTVGIRAWSDRTCSGSKLQQRSQARQLVEQQDESDMPAQGQVQEEVFVEESVAQPQGAQAAAAEAAAAGGQQQQEYHPQPQQYADWFPMAEQFFRAMYQGAWQPGQAAIGGQFPVPPPAVPEQQEVEPEVE</sequence>
<dbReference type="EMBL" id="NMUH01000016">
    <property type="protein sequence ID" value="MQL68556.1"/>
    <property type="molecule type" value="Genomic_DNA"/>
</dbReference>
<dbReference type="AlphaFoldDB" id="A0A843TE93"/>
<keyword evidence="3" id="KW-1185">Reference proteome</keyword>
<evidence type="ECO:0000313" key="3">
    <source>
        <dbReference type="Proteomes" id="UP000652761"/>
    </source>
</evidence>
<comment type="caution">
    <text evidence="2">The sequence shown here is derived from an EMBL/GenBank/DDBJ whole genome shotgun (WGS) entry which is preliminary data.</text>
</comment>
<reference evidence="2" key="1">
    <citation type="submission" date="2017-07" db="EMBL/GenBank/DDBJ databases">
        <title>Taro Niue Genome Assembly and Annotation.</title>
        <authorList>
            <person name="Atibalentja N."/>
            <person name="Keating K."/>
            <person name="Fields C.J."/>
        </authorList>
    </citation>
    <scope>NUCLEOTIDE SEQUENCE</scope>
    <source>
        <strain evidence="2">Niue_2</strain>
        <tissue evidence="2">Leaf</tissue>
    </source>
</reference>
<accession>A0A843TE93</accession>
<feature type="non-terminal residue" evidence="2">
    <location>
        <position position="273"/>
    </location>
</feature>
<gene>
    <name evidence="2" type="ORF">Taro_000796</name>
</gene>
<proteinExistence type="predicted"/>
<name>A0A843TE93_COLES</name>
<organism evidence="2 3">
    <name type="scientific">Colocasia esculenta</name>
    <name type="common">Wild taro</name>
    <name type="synonym">Arum esculentum</name>
    <dbReference type="NCBI Taxonomy" id="4460"/>
    <lineage>
        <taxon>Eukaryota</taxon>
        <taxon>Viridiplantae</taxon>
        <taxon>Streptophyta</taxon>
        <taxon>Embryophyta</taxon>
        <taxon>Tracheophyta</taxon>
        <taxon>Spermatophyta</taxon>
        <taxon>Magnoliopsida</taxon>
        <taxon>Liliopsida</taxon>
        <taxon>Araceae</taxon>
        <taxon>Aroideae</taxon>
        <taxon>Colocasieae</taxon>
        <taxon>Colocasia</taxon>
    </lineage>
</organism>
<feature type="region of interest" description="Disordered" evidence="1">
    <location>
        <begin position="248"/>
        <end position="273"/>
    </location>
</feature>